<dbReference type="RefSeq" id="WP_103914072.1">
    <property type="nucleotide sequence ID" value="NZ_FNUS01000005.1"/>
</dbReference>
<organism evidence="1 2">
    <name type="scientific">Halpernia humi</name>
    <dbReference type="NCBI Taxonomy" id="493375"/>
    <lineage>
        <taxon>Bacteria</taxon>
        <taxon>Pseudomonadati</taxon>
        <taxon>Bacteroidota</taxon>
        <taxon>Flavobacteriia</taxon>
        <taxon>Flavobacteriales</taxon>
        <taxon>Weeksellaceae</taxon>
        <taxon>Chryseobacterium group</taxon>
        <taxon>Halpernia</taxon>
    </lineage>
</organism>
<gene>
    <name evidence="1" type="ORF">SAMN05421847_2196</name>
</gene>
<dbReference type="Proteomes" id="UP000236738">
    <property type="component" value="Unassembled WGS sequence"/>
</dbReference>
<dbReference type="AlphaFoldDB" id="A0A1H5ZUG6"/>
<reference evidence="2" key="1">
    <citation type="submission" date="2016-10" db="EMBL/GenBank/DDBJ databases">
        <authorList>
            <person name="Varghese N."/>
            <person name="Submissions S."/>
        </authorList>
    </citation>
    <scope>NUCLEOTIDE SEQUENCE [LARGE SCALE GENOMIC DNA]</scope>
    <source>
        <strain evidence="2">DSM 21580</strain>
    </source>
</reference>
<dbReference type="EMBL" id="FNUS01000005">
    <property type="protein sequence ID" value="SEG39614.1"/>
    <property type="molecule type" value="Genomic_DNA"/>
</dbReference>
<keyword evidence="2" id="KW-1185">Reference proteome</keyword>
<name>A0A1H5ZUG6_9FLAO</name>
<evidence type="ECO:0000313" key="2">
    <source>
        <dbReference type="Proteomes" id="UP000236738"/>
    </source>
</evidence>
<protein>
    <submittedName>
        <fullName evidence="1">Uncharacterized protein</fullName>
    </submittedName>
</protein>
<evidence type="ECO:0000313" key="1">
    <source>
        <dbReference type="EMBL" id="SEG39614.1"/>
    </source>
</evidence>
<sequence length="153" mass="18481">MWFNVNWKRLSILLLPTFLRSDVMKAWIELLVSPVGDVHYWWLQYRKQNIYNLAHNSQKCYLRGALNDRFDNELRRIRIDNGNSFKRQYIYTDAEQKTKFLGTMYLYDDSDYEDTGVDFIVVVPVGLQYSIYEMKSLIDFYRLASKRYKITTE</sequence>
<dbReference type="OrthoDB" id="1072575at2"/>
<accession>A0A1H5ZUG6</accession>
<proteinExistence type="predicted"/>